<gene>
    <name evidence="1" type="ORF">GCM10011372_25920</name>
</gene>
<dbReference type="Pfam" id="PF04122">
    <property type="entry name" value="CW_binding_2"/>
    <property type="match status" value="1"/>
</dbReference>
<dbReference type="Proteomes" id="UP000636956">
    <property type="component" value="Unassembled WGS sequence"/>
</dbReference>
<dbReference type="AlphaFoldDB" id="A0A917PPC2"/>
<evidence type="ECO:0000313" key="1">
    <source>
        <dbReference type="EMBL" id="GGJ86326.1"/>
    </source>
</evidence>
<comment type="caution">
    <text evidence="1">The sequence shown here is derived from an EMBL/GenBank/DDBJ whole genome shotgun (WGS) entry which is preliminary data.</text>
</comment>
<dbReference type="EMBL" id="BMMD01000015">
    <property type="protein sequence ID" value="GGJ86326.1"/>
    <property type="molecule type" value="Genomic_DNA"/>
</dbReference>
<keyword evidence="2" id="KW-1185">Reference proteome</keyword>
<reference evidence="1" key="2">
    <citation type="submission" date="2020-09" db="EMBL/GenBank/DDBJ databases">
        <authorList>
            <person name="Sun Q."/>
            <person name="Zhou Y."/>
        </authorList>
    </citation>
    <scope>NUCLEOTIDE SEQUENCE</scope>
    <source>
        <strain evidence="1">CGMCC 1.8984</strain>
    </source>
</reference>
<dbReference type="InterPro" id="IPR007253">
    <property type="entry name" value="Cell_wall-bd_2"/>
</dbReference>
<proteinExistence type="predicted"/>
<organism evidence="1 2">
    <name type="scientific">Agromyces bauzanensis</name>
    <dbReference type="NCBI Taxonomy" id="1308924"/>
    <lineage>
        <taxon>Bacteria</taxon>
        <taxon>Bacillati</taxon>
        <taxon>Actinomycetota</taxon>
        <taxon>Actinomycetes</taxon>
        <taxon>Micrococcales</taxon>
        <taxon>Microbacteriaceae</taxon>
        <taxon>Agromyces</taxon>
    </lineage>
</organism>
<accession>A0A917PPC2</accession>
<evidence type="ECO:0000313" key="2">
    <source>
        <dbReference type="Proteomes" id="UP000636956"/>
    </source>
</evidence>
<protein>
    <submittedName>
        <fullName evidence="1">Uncharacterized protein</fullName>
    </submittedName>
</protein>
<reference evidence="1" key="1">
    <citation type="journal article" date="2014" name="Int. J. Syst. Evol. Microbiol.">
        <title>Complete genome sequence of Corynebacterium casei LMG S-19264T (=DSM 44701T), isolated from a smear-ripened cheese.</title>
        <authorList>
            <consortium name="US DOE Joint Genome Institute (JGI-PGF)"/>
            <person name="Walter F."/>
            <person name="Albersmeier A."/>
            <person name="Kalinowski J."/>
            <person name="Ruckert C."/>
        </authorList>
    </citation>
    <scope>NUCLEOTIDE SEQUENCE</scope>
    <source>
        <strain evidence="1">CGMCC 1.8984</strain>
    </source>
</reference>
<sequence>MITNQKPFPLADAAFLATDSTFPDALAGAALAGARFAPIHLVRQDCVPLDVLEEIGRQHVRDVILVGGEPTLNSNVMNLYSC</sequence>
<name>A0A917PPC2_9MICO</name>